<dbReference type="Proteomes" id="UP000037069">
    <property type="component" value="Unassembled WGS sequence"/>
</dbReference>
<organism evidence="1 2">
    <name type="scientific">Lucilia cuprina</name>
    <name type="common">Green bottle fly</name>
    <name type="synonym">Australian sheep blowfly</name>
    <dbReference type="NCBI Taxonomy" id="7375"/>
    <lineage>
        <taxon>Eukaryota</taxon>
        <taxon>Metazoa</taxon>
        <taxon>Ecdysozoa</taxon>
        <taxon>Arthropoda</taxon>
        <taxon>Hexapoda</taxon>
        <taxon>Insecta</taxon>
        <taxon>Pterygota</taxon>
        <taxon>Neoptera</taxon>
        <taxon>Endopterygota</taxon>
        <taxon>Diptera</taxon>
        <taxon>Brachycera</taxon>
        <taxon>Muscomorpha</taxon>
        <taxon>Oestroidea</taxon>
        <taxon>Calliphoridae</taxon>
        <taxon>Luciliinae</taxon>
        <taxon>Lucilia</taxon>
    </lineage>
</organism>
<reference evidence="1 2" key="1">
    <citation type="journal article" date="2015" name="Nat. Commun.">
        <title>Lucilia cuprina genome unlocks parasitic fly biology to underpin future interventions.</title>
        <authorList>
            <person name="Anstead C.A."/>
            <person name="Korhonen P.K."/>
            <person name="Young N.D."/>
            <person name="Hall R.S."/>
            <person name="Jex A.R."/>
            <person name="Murali S.C."/>
            <person name="Hughes D.S."/>
            <person name="Lee S.F."/>
            <person name="Perry T."/>
            <person name="Stroehlein A.J."/>
            <person name="Ansell B.R."/>
            <person name="Breugelmans B."/>
            <person name="Hofmann A."/>
            <person name="Qu J."/>
            <person name="Dugan S."/>
            <person name="Lee S.L."/>
            <person name="Chao H."/>
            <person name="Dinh H."/>
            <person name="Han Y."/>
            <person name="Doddapaneni H.V."/>
            <person name="Worley K.C."/>
            <person name="Muzny D.M."/>
            <person name="Ioannidis P."/>
            <person name="Waterhouse R.M."/>
            <person name="Zdobnov E.M."/>
            <person name="James P.J."/>
            <person name="Bagnall N.H."/>
            <person name="Kotze A.C."/>
            <person name="Gibbs R.A."/>
            <person name="Richards S."/>
            <person name="Batterham P."/>
            <person name="Gasser R.B."/>
        </authorList>
    </citation>
    <scope>NUCLEOTIDE SEQUENCE [LARGE SCALE GENOMIC DNA]</scope>
    <source>
        <strain evidence="1 2">LS</strain>
        <tissue evidence="1">Full body</tissue>
    </source>
</reference>
<evidence type="ECO:0000313" key="1">
    <source>
        <dbReference type="EMBL" id="KNC34632.1"/>
    </source>
</evidence>
<name>A0A0L0CR12_LUCCU</name>
<keyword evidence="2" id="KW-1185">Reference proteome</keyword>
<proteinExistence type="predicted"/>
<dbReference type="AlphaFoldDB" id="A0A0L0CR12"/>
<gene>
    <name evidence="1" type="ORF">FF38_04761</name>
</gene>
<comment type="caution">
    <text evidence="1">The sequence shown here is derived from an EMBL/GenBank/DDBJ whole genome shotgun (WGS) entry which is preliminary data.</text>
</comment>
<dbReference type="EMBL" id="JRES01000044">
    <property type="protein sequence ID" value="KNC34632.1"/>
    <property type="molecule type" value="Genomic_DNA"/>
</dbReference>
<evidence type="ECO:0000313" key="2">
    <source>
        <dbReference type="Proteomes" id="UP000037069"/>
    </source>
</evidence>
<sequence>MIVLRLGGGIDDGKVFGCSSSSLSSLFIETLAVSGAACDGNDRDDDRNYLKVFQLLPVYSSHNDCDYDCDHDFDHNDHDYHHSDHDYDHDNHDYDHDDHDYDHDDHDYDHDDHYEVLLSVYLKRHHCVGCRGLTSSSTSSTTPSDSLANIGICVPSTTSDKTGVATAGASAGALFSLELFSKGFSVDSKGTTFRGLVVVVSTIFSCSTGFSEKSLYLSRKKMEK</sequence>
<accession>A0A0L0CR12</accession>
<protein>
    <submittedName>
        <fullName evidence="1">Uncharacterized protein</fullName>
    </submittedName>
</protein>